<dbReference type="GO" id="GO:0006351">
    <property type="term" value="P:DNA-templated transcription"/>
    <property type="evidence" value="ECO:0007669"/>
    <property type="project" value="InterPro"/>
</dbReference>
<dbReference type="InterPro" id="IPR051711">
    <property type="entry name" value="Stress_Response_Reg"/>
</dbReference>
<evidence type="ECO:0000256" key="1">
    <source>
        <dbReference type="ARBA" id="ARBA00004123"/>
    </source>
</evidence>
<name>A0A6A5U9X5_9PLEO</name>
<evidence type="ECO:0000256" key="3">
    <source>
        <dbReference type="ARBA" id="ARBA00023125"/>
    </source>
</evidence>
<evidence type="ECO:0000313" key="9">
    <source>
        <dbReference type="Proteomes" id="UP000800035"/>
    </source>
</evidence>
<comment type="subcellular location">
    <subcellularLocation>
        <location evidence="1">Nucleus</location>
    </subcellularLocation>
</comment>
<dbReference type="Proteomes" id="UP000800035">
    <property type="component" value="Unassembled WGS sequence"/>
</dbReference>
<dbReference type="GO" id="GO:0008270">
    <property type="term" value="F:zinc ion binding"/>
    <property type="evidence" value="ECO:0007669"/>
    <property type="project" value="InterPro"/>
</dbReference>
<dbReference type="EMBL" id="ML976981">
    <property type="protein sequence ID" value="KAF1961130.1"/>
    <property type="molecule type" value="Genomic_DNA"/>
</dbReference>
<keyword evidence="5" id="KW-0539">Nucleus</keyword>
<dbReference type="AlphaFoldDB" id="A0A6A5U9X5"/>
<accession>A0A6A5U9X5</accession>
<dbReference type="OrthoDB" id="3037908at2759"/>
<reference evidence="8" key="1">
    <citation type="journal article" date="2020" name="Stud. Mycol.">
        <title>101 Dothideomycetes genomes: a test case for predicting lifestyles and emergence of pathogens.</title>
        <authorList>
            <person name="Haridas S."/>
            <person name="Albert R."/>
            <person name="Binder M."/>
            <person name="Bloem J."/>
            <person name="Labutti K."/>
            <person name="Salamov A."/>
            <person name="Andreopoulos B."/>
            <person name="Baker S."/>
            <person name="Barry K."/>
            <person name="Bills G."/>
            <person name="Bluhm B."/>
            <person name="Cannon C."/>
            <person name="Castanera R."/>
            <person name="Culley D."/>
            <person name="Daum C."/>
            <person name="Ezra D."/>
            <person name="Gonzalez J."/>
            <person name="Henrissat B."/>
            <person name="Kuo A."/>
            <person name="Liang C."/>
            <person name="Lipzen A."/>
            <person name="Lutzoni F."/>
            <person name="Magnuson J."/>
            <person name="Mondo S."/>
            <person name="Nolan M."/>
            <person name="Ohm R."/>
            <person name="Pangilinan J."/>
            <person name="Park H.-J."/>
            <person name="Ramirez L."/>
            <person name="Alfaro M."/>
            <person name="Sun H."/>
            <person name="Tritt A."/>
            <person name="Yoshinaga Y."/>
            <person name="Zwiers L.-H."/>
            <person name="Turgeon B."/>
            <person name="Goodwin S."/>
            <person name="Spatafora J."/>
            <person name="Crous P."/>
            <person name="Grigoriev I."/>
        </authorList>
    </citation>
    <scope>NUCLEOTIDE SEQUENCE</scope>
    <source>
        <strain evidence="8">CBS 675.92</strain>
    </source>
</reference>
<evidence type="ECO:0000256" key="5">
    <source>
        <dbReference type="ARBA" id="ARBA00023242"/>
    </source>
</evidence>
<dbReference type="CDD" id="cd12148">
    <property type="entry name" value="fungal_TF_MHR"/>
    <property type="match status" value="1"/>
</dbReference>
<dbReference type="PANTHER" id="PTHR47540:SF2">
    <property type="entry name" value="ZN(II)2CYS6 TRANSCRIPTION FACTOR (EUROFUNG)"/>
    <property type="match status" value="1"/>
</dbReference>
<keyword evidence="4" id="KW-0804">Transcription</keyword>
<dbReference type="Pfam" id="PF04082">
    <property type="entry name" value="Fungal_trans"/>
    <property type="match status" value="1"/>
</dbReference>
<sequence>RASPELVVGGQFSDPTSGLSFLHRAWRRLGNNPRLQDAVNANGHQDDQLLTQAGDKPFQRHGQVRIPPLPKAQELLDLYFDVCIATYRMLHRPTVNKWLQVVIRTHENLEGAENLETLKPPQSAIVHLVLAVATFHEQKALGDEPSLQQSDELFKEASRCTDAEMGYPTLASAQARLVQVLYLLMTSRMNQAWYTFGHALQIISALGLHRRDGSKRFRHHLDYIELQCRKRIFWVAYTLDKYLGTVFGRPRHYHDDDIDQDFPDSVNDEDMTPTGPLTGSIDDCHIDSLIFHAKLAHIAEKISREVYSIKSIPDHDRIAASHRLGGELRQWRASLPPFLGAINPSSLIESFRRQALALKLAYSHAVMLAHRPFLLKNVTRDREDLQDLAQESISECTGAAQSVLHTVDRMARDGKLFHAFWWTHYVCFCALSVIYVWTIQQSDVSDNDRTSHIRVLDLAENCMRHLEQATATNSPSRRYNIILQELCAEAKRKT</sequence>
<dbReference type="GO" id="GO:0043565">
    <property type="term" value="F:sequence-specific DNA binding"/>
    <property type="evidence" value="ECO:0007669"/>
    <property type="project" value="TreeGrafter"/>
</dbReference>
<dbReference type="InterPro" id="IPR007219">
    <property type="entry name" value="XnlR_reg_dom"/>
</dbReference>
<proteinExistence type="predicted"/>
<feature type="non-terminal residue" evidence="8">
    <location>
        <position position="494"/>
    </location>
</feature>
<protein>
    <recommendedName>
        <fullName evidence="7">Xylanolytic transcriptional activator regulatory domain-containing protein</fullName>
    </recommendedName>
</protein>
<keyword evidence="3" id="KW-0238">DNA-binding</keyword>
<keyword evidence="6" id="KW-0812">Transmembrane</keyword>
<feature type="domain" description="Xylanolytic transcriptional activator regulatory" evidence="7">
    <location>
        <begin position="192"/>
        <end position="269"/>
    </location>
</feature>
<evidence type="ECO:0000256" key="6">
    <source>
        <dbReference type="SAM" id="Phobius"/>
    </source>
</evidence>
<dbReference type="GO" id="GO:0045944">
    <property type="term" value="P:positive regulation of transcription by RNA polymerase II"/>
    <property type="evidence" value="ECO:0007669"/>
    <property type="project" value="TreeGrafter"/>
</dbReference>
<dbReference type="PANTHER" id="PTHR47540">
    <property type="entry name" value="THIAMINE REPRESSIBLE GENES REGULATORY PROTEIN THI5"/>
    <property type="match status" value="1"/>
</dbReference>
<keyword evidence="2" id="KW-0805">Transcription regulation</keyword>
<evidence type="ECO:0000313" key="8">
    <source>
        <dbReference type="EMBL" id="KAF1961130.1"/>
    </source>
</evidence>
<feature type="non-terminal residue" evidence="8">
    <location>
        <position position="1"/>
    </location>
</feature>
<evidence type="ECO:0000256" key="2">
    <source>
        <dbReference type="ARBA" id="ARBA00023015"/>
    </source>
</evidence>
<evidence type="ECO:0000259" key="7">
    <source>
        <dbReference type="SMART" id="SM00906"/>
    </source>
</evidence>
<dbReference type="SMART" id="SM00906">
    <property type="entry name" value="Fungal_trans"/>
    <property type="match status" value="1"/>
</dbReference>
<gene>
    <name evidence="8" type="ORF">CC80DRAFT_373337</name>
</gene>
<organism evidence="8 9">
    <name type="scientific">Byssothecium circinans</name>
    <dbReference type="NCBI Taxonomy" id="147558"/>
    <lineage>
        <taxon>Eukaryota</taxon>
        <taxon>Fungi</taxon>
        <taxon>Dikarya</taxon>
        <taxon>Ascomycota</taxon>
        <taxon>Pezizomycotina</taxon>
        <taxon>Dothideomycetes</taxon>
        <taxon>Pleosporomycetidae</taxon>
        <taxon>Pleosporales</taxon>
        <taxon>Massarineae</taxon>
        <taxon>Massarinaceae</taxon>
        <taxon>Byssothecium</taxon>
    </lineage>
</organism>
<keyword evidence="9" id="KW-1185">Reference proteome</keyword>
<dbReference type="GO" id="GO:0005634">
    <property type="term" value="C:nucleus"/>
    <property type="evidence" value="ECO:0007669"/>
    <property type="project" value="UniProtKB-SubCell"/>
</dbReference>
<evidence type="ECO:0000256" key="4">
    <source>
        <dbReference type="ARBA" id="ARBA00023163"/>
    </source>
</evidence>
<feature type="transmembrane region" description="Helical" evidence="6">
    <location>
        <begin position="419"/>
        <end position="437"/>
    </location>
</feature>
<keyword evidence="6" id="KW-0472">Membrane</keyword>
<keyword evidence="6" id="KW-1133">Transmembrane helix</keyword>